<sequence length="124" mass="13836">MEYGAIKKPSSQDKSRLHPQAQVHQHSSPSNALTLHGIKNREKEEVQKALVVVGTSGQPKGQNGDIGLSLKSTAISTSALIERSPSKWPRPEWHAPWKNYRVISGHLGWVRSIAFDPSNTWFCR</sequence>
<evidence type="ECO:0000313" key="3">
    <source>
        <dbReference type="Proteomes" id="UP000631114"/>
    </source>
</evidence>
<keyword evidence="3" id="KW-1185">Reference proteome</keyword>
<evidence type="ECO:0000256" key="1">
    <source>
        <dbReference type="SAM" id="MobiDB-lite"/>
    </source>
</evidence>
<dbReference type="PANTHER" id="PTHR19923">
    <property type="entry name" value="WD40 REPEAT PROTEINPRL1/PRL2-RELATED"/>
    <property type="match status" value="1"/>
</dbReference>
<dbReference type="GO" id="GO:0071013">
    <property type="term" value="C:catalytic step 2 spliceosome"/>
    <property type="evidence" value="ECO:0007669"/>
    <property type="project" value="TreeGrafter"/>
</dbReference>
<dbReference type="GO" id="GO:0000974">
    <property type="term" value="C:Prp19 complex"/>
    <property type="evidence" value="ECO:0007669"/>
    <property type="project" value="TreeGrafter"/>
</dbReference>
<dbReference type="AlphaFoldDB" id="A0A835IC40"/>
<dbReference type="OrthoDB" id="10256122at2759"/>
<accession>A0A835IC40</accession>
<evidence type="ECO:0000313" key="2">
    <source>
        <dbReference type="EMBL" id="KAF9613123.1"/>
    </source>
</evidence>
<organism evidence="2 3">
    <name type="scientific">Coptis chinensis</name>
    <dbReference type="NCBI Taxonomy" id="261450"/>
    <lineage>
        <taxon>Eukaryota</taxon>
        <taxon>Viridiplantae</taxon>
        <taxon>Streptophyta</taxon>
        <taxon>Embryophyta</taxon>
        <taxon>Tracheophyta</taxon>
        <taxon>Spermatophyta</taxon>
        <taxon>Magnoliopsida</taxon>
        <taxon>Ranunculales</taxon>
        <taxon>Ranunculaceae</taxon>
        <taxon>Coptidoideae</taxon>
        <taxon>Coptis</taxon>
    </lineage>
</organism>
<dbReference type="InterPro" id="IPR015943">
    <property type="entry name" value="WD40/YVTN_repeat-like_dom_sf"/>
</dbReference>
<proteinExistence type="predicted"/>
<dbReference type="GO" id="GO:0000398">
    <property type="term" value="P:mRNA splicing, via spliceosome"/>
    <property type="evidence" value="ECO:0007669"/>
    <property type="project" value="InterPro"/>
</dbReference>
<dbReference type="GO" id="GO:0071011">
    <property type="term" value="C:precatalytic spliceosome"/>
    <property type="evidence" value="ECO:0007669"/>
    <property type="project" value="TreeGrafter"/>
</dbReference>
<dbReference type="EMBL" id="JADFTS010000003">
    <property type="protein sequence ID" value="KAF9613123.1"/>
    <property type="molecule type" value="Genomic_DNA"/>
</dbReference>
<dbReference type="InterPro" id="IPR045241">
    <property type="entry name" value="Prp46/PLRG1-like"/>
</dbReference>
<comment type="caution">
    <text evidence="2">The sequence shown here is derived from an EMBL/GenBank/DDBJ whole genome shotgun (WGS) entry which is preliminary data.</text>
</comment>
<feature type="region of interest" description="Disordered" evidence="1">
    <location>
        <begin position="1"/>
        <end position="32"/>
    </location>
</feature>
<gene>
    <name evidence="2" type="ORF">IFM89_005602</name>
</gene>
<dbReference type="Proteomes" id="UP000631114">
    <property type="component" value="Unassembled WGS sequence"/>
</dbReference>
<dbReference type="Gene3D" id="2.130.10.10">
    <property type="entry name" value="YVTN repeat-like/Quinoprotein amine dehydrogenase"/>
    <property type="match status" value="1"/>
</dbReference>
<feature type="compositionally biased region" description="Polar residues" evidence="1">
    <location>
        <begin position="22"/>
        <end position="32"/>
    </location>
</feature>
<name>A0A835IC40_9MAGN</name>
<protein>
    <submittedName>
        <fullName evidence="2">Uncharacterized protein</fullName>
    </submittedName>
</protein>
<reference evidence="2 3" key="1">
    <citation type="submission" date="2020-10" db="EMBL/GenBank/DDBJ databases">
        <title>The Coptis chinensis genome and diversification of protoberbering-type alkaloids.</title>
        <authorList>
            <person name="Wang B."/>
            <person name="Shu S."/>
            <person name="Song C."/>
            <person name="Liu Y."/>
        </authorList>
    </citation>
    <scope>NUCLEOTIDE SEQUENCE [LARGE SCALE GENOMIC DNA]</scope>
    <source>
        <strain evidence="2">HL-2020</strain>
        <tissue evidence="2">Leaf</tissue>
    </source>
</reference>
<dbReference type="PANTHER" id="PTHR19923:SF0">
    <property type="entry name" value="PLEIOTROPIC REGULATOR 1"/>
    <property type="match status" value="1"/>
</dbReference>